<dbReference type="GO" id="GO:0008270">
    <property type="term" value="F:zinc ion binding"/>
    <property type="evidence" value="ECO:0007669"/>
    <property type="project" value="UniProtKB-KW"/>
</dbReference>
<comment type="similarity">
    <text evidence="2">Belongs to the archaeal RpoM/eukaryotic RPA12/RPB9/RPC11 RNA polymerase family.</text>
</comment>
<dbReference type="InterPro" id="IPR001529">
    <property type="entry name" value="Zn_ribbon_RPB9"/>
</dbReference>
<dbReference type="GO" id="GO:0006283">
    <property type="term" value="P:transcription-coupled nucleotide-excision repair"/>
    <property type="evidence" value="ECO:0007669"/>
    <property type="project" value="TreeGrafter"/>
</dbReference>
<reference evidence="13 14" key="1">
    <citation type="journal article" date="2020" name="Genome Biol. Evol.">
        <title>Comparative genomics of strictly vertically transmitted, feminizing microsporidia endosymbionts of amphipod crustaceans.</title>
        <authorList>
            <person name="Cormier A."/>
            <person name="Chebbi M.A."/>
            <person name="Giraud I."/>
            <person name="Wattier R."/>
            <person name="Teixeira M."/>
            <person name="Gilbert C."/>
            <person name="Rigaud T."/>
            <person name="Cordaux R."/>
        </authorList>
    </citation>
    <scope>NUCLEOTIDE SEQUENCE [LARGE SCALE GENOMIC DNA]</scope>
    <source>
        <strain evidence="13 14">Ou3-Ou53</strain>
    </source>
</reference>
<comment type="subcellular location">
    <subcellularLocation>
        <location evidence="1">Nucleus</location>
        <location evidence="1">Nucleolus</location>
    </subcellularLocation>
</comment>
<keyword evidence="5 13" id="KW-0240">DNA-directed RNA polymerase</keyword>
<evidence type="ECO:0000256" key="2">
    <source>
        <dbReference type="ARBA" id="ARBA00008925"/>
    </source>
</evidence>
<keyword evidence="7" id="KW-0863">Zinc-finger</keyword>
<keyword evidence="9" id="KW-0804">Transcription</keyword>
<dbReference type="InterPro" id="IPR001222">
    <property type="entry name" value="Znf_TFIIS"/>
</dbReference>
<keyword evidence="6" id="KW-0479">Metal-binding</keyword>
<dbReference type="SMART" id="SM00661">
    <property type="entry name" value="RPOL9"/>
    <property type="match status" value="1"/>
</dbReference>
<dbReference type="GO" id="GO:0001193">
    <property type="term" value="P:maintenance of transcriptional fidelity during transcription elongation by RNA polymerase II"/>
    <property type="evidence" value="ECO:0007669"/>
    <property type="project" value="TreeGrafter"/>
</dbReference>
<evidence type="ECO:0000256" key="5">
    <source>
        <dbReference type="ARBA" id="ARBA00022478"/>
    </source>
</evidence>
<dbReference type="PROSITE" id="PS01030">
    <property type="entry name" value="RNA_POL_M_15KD"/>
    <property type="match status" value="1"/>
</dbReference>
<dbReference type="Pfam" id="PF01096">
    <property type="entry name" value="Zn_ribbon_TFIIS"/>
    <property type="match status" value="1"/>
</dbReference>
<evidence type="ECO:0000256" key="6">
    <source>
        <dbReference type="ARBA" id="ARBA00022723"/>
    </source>
</evidence>
<evidence type="ECO:0000256" key="7">
    <source>
        <dbReference type="ARBA" id="ARBA00022771"/>
    </source>
</evidence>
<dbReference type="OrthoDB" id="282270at2759"/>
<evidence type="ECO:0000256" key="4">
    <source>
        <dbReference type="ARBA" id="ARBA00015926"/>
    </source>
</evidence>
<evidence type="ECO:0000313" key="13">
    <source>
        <dbReference type="EMBL" id="KAF9762870.1"/>
    </source>
</evidence>
<evidence type="ECO:0000259" key="12">
    <source>
        <dbReference type="SMART" id="SM00661"/>
    </source>
</evidence>
<dbReference type="Pfam" id="PF02150">
    <property type="entry name" value="Zn_ribbon_RPB9"/>
    <property type="match status" value="1"/>
</dbReference>
<evidence type="ECO:0000313" key="14">
    <source>
        <dbReference type="Proteomes" id="UP000740883"/>
    </source>
</evidence>
<evidence type="ECO:0000256" key="10">
    <source>
        <dbReference type="ARBA" id="ARBA00023242"/>
    </source>
</evidence>
<sequence length="110" mass="12784">MNIEFCSECNNILYPKEDNTEAQLTLVCKTCDHIQEATTNRISSFYYKTRPTGFKTYAKDLAKDPTLPKINQICSNCGNNVVVYFQNRDNEEEIALDLVYICTSCYHYWT</sequence>
<comment type="caution">
    <text evidence="13">The sequence shown here is derived from an EMBL/GenBank/DDBJ whole genome shotgun (WGS) entry which is preliminary data.</text>
</comment>
<feature type="domain" description="DNA-directed RNA polymerase II subunit RPB9-like zinc ribbon" evidence="12">
    <location>
        <begin position="4"/>
        <end position="62"/>
    </location>
</feature>
<gene>
    <name evidence="13" type="primary">RPB9</name>
    <name evidence="13" type="ORF">NGRA_1697</name>
</gene>
<dbReference type="GO" id="GO:0003676">
    <property type="term" value="F:nucleic acid binding"/>
    <property type="evidence" value="ECO:0007669"/>
    <property type="project" value="InterPro"/>
</dbReference>
<keyword evidence="14" id="KW-1185">Reference proteome</keyword>
<comment type="subunit">
    <text evidence="3">Component of the RNA polymerase II (Pol II) complex consisting of 12 subunits.</text>
</comment>
<accession>A0A9P6GZ11</accession>
<evidence type="ECO:0000256" key="8">
    <source>
        <dbReference type="ARBA" id="ARBA00022833"/>
    </source>
</evidence>
<keyword evidence="10" id="KW-0539">Nucleus</keyword>
<dbReference type="AlphaFoldDB" id="A0A9P6GZ11"/>
<evidence type="ECO:0000256" key="9">
    <source>
        <dbReference type="ARBA" id="ARBA00023163"/>
    </source>
</evidence>
<dbReference type="GO" id="GO:0005730">
    <property type="term" value="C:nucleolus"/>
    <property type="evidence" value="ECO:0007669"/>
    <property type="project" value="UniProtKB-SubCell"/>
</dbReference>
<evidence type="ECO:0000256" key="1">
    <source>
        <dbReference type="ARBA" id="ARBA00004604"/>
    </source>
</evidence>
<dbReference type="EMBL" id="SBJO01000125">
    <property type="protein sequence ID" value="KAF9762870.1"/>
    <property type="molecule type" value="Genomic_DNA"/>
</dbReference>
<dbReference type="GO" id="GO:0003899">
    <property type="term" value="F:DNA-directed RNA polymerase activity"/>
    <property type="evidence" value="ECO:0007669"/>
    <property type="project" value="InterPro"/>
</dbReference>
<dbReference type="Proteomes" id="UP000740883">
    <property type="component" value="Unassembled WGS sequence"/>
</dbReference>
<dbReference type="GO" id="GO:0005665">
    <property type="term" value="C:RNA polymerase II, core complex"/>
    <property type="evidence" value="ECO:0007669"/>
    <property type="project" value="TreeGrafter"/>
</dbReference>
<dbReference type="InterPro" id="IPR012164">
    <property type="entry name" value="Rpa12/Rpb9/Rpc10/TFS"/>
</dbReference>
<dbReference type="SUPFAM" id="SSF57783">
    <property type="entry name" value="Zinc beta-ribbon"/>
    <property type="match status" value="2"/>
</dbReference>
<evidence type="ECO:0000256" key="11">
    <source>
        <dbReference type="ARBA" id="ARBA00042129"/>
    </source>
</evidence>
<dbReference type="PANTHER" id="PTHR11239:SF1">
    <property type="entry name" value="DNA-DIRECTED RNA POLYMERASE II SUBUNIT RPB9"/>
    <property type="match status" value="1"/>
</dbReference>
<keyword evidence="8" id="KW-0862">Zinc</keyword>
<dbReference type="GO" id="GO:0006367">
    <property type="term" value="P:transcription initiation at RNA polymerase II promoter"/>
    <property type="evidence" value="ECO:0007669"/>
    <property type="project" value="TreeGrafter"/>
</dbReference>
<name>A0A9P6GZ11_9MICR</name>
<dbReference type="PANTHER" id="PTHR11239">
    <property type="entry name" value="DNA-DIRECTED RNA POLYMERASE"/>
    <property type="match status" value="1"/>
</dbReference>
<dbReference type="Gene3D" id="2.20.25.10">
    <property type="match status" value="2"/>
</dbReference>
<protein>
    <recommendedName>
        <fullName evidence="4">DNA-directed RNA polymerase II subunit RPB9</fullName>
    </recommendedName>
    <alternativeName>
        <fullName evidence="11">DNA-directed RNA polymerase II subunit 9</fullName>
    </alternativeName>
</protein>
<organism evidence="13 14">
    <name type="scientific">Nosema granulosis</name>
    <dbReference type="NCBI Taxonomy" id="83296"/>
    <lineage>
        <taxon>Eukaryota</taxon>
        <taxon>Fungi</taxon>
        <taxon>Fungi incertae sedis</taxon>
        <taxon>Microsporidia</taxon>
        <taxon>Nosematidae</taxon>
        <taxon>Nosema</taxon>
    </lineage>
</organism>
<proteinExistence type="inferred from homology"/>
<evidence type="ECO:0000256" key="3">
    <source>
        <dbReference type="ARBA" id="ARBA00011730"/>
    </source>
</evidence>
<dbReference type="InterPro" id="IPR019761">
    <property type="entry name" value="DNA-dir_RNA_pol-M_15_CS"/>
</dbReference>